<dbReference type="Pfam" id="PF00294">
    <property type="entry name" value="PfkB"/>
    <property type="match status" value="1"/>
</dbReference>
<dbReference type="HOGENOM" id="CLU_032834_1_0_1"/>
<protein>
    <recommendedName>
        <fullName evidence="2">Carbohydrate kinase PfkB domain-containing protein</fullName>
    </recommendedName>
</protein>
<dbReference type="Proteomes" id="UP000007431">
    <property type="component" value="Unassembled WGS sequence"/>
</dbReference>
<evidence type="ECO:0000313" key="4">
    <source>
        <dbReference type="Proteomes" id="UP000007431"/>
    </source>
</evidence>
<feature type="region of interest" description="Disordered" evidence="1">
    <location>
        <begin position="319"/>
        <end position="343"/>
    </location>
</feature>
<accession>D8PKE9</accession>
<dbReference type="InterPro" id="IPR029056">
    <property type="entry name" value="Ribokinase-like"/>
</dbReference>
<dbReference type="STRING" id="578458.D8PKE9"/>
<dbReference type="EMBL" id="GL377302">
    <property type="protein sequence ID" value="EFJ03292.1"/>
    <property type="molecule type" value="Genomic_DNA"/>
</dbReference>
<dbReference type="SUPFAM" id="SSF53613">
    <property type="entry name" value="Ribokinase-like"/>
    <property type="match status" value="1"/>
</dbReference>
<feature type="compositionally biased region" description="Basic and acidic residues" evidence="1">
    <location>
        <begin position="326"/>
        <end position="336"/>
    </location>
</feature>
<evidence type="ECO:0000259" key="2">
    <source>
        <dbReference type="Pfam" id="PF00294"/>
    </source>
</evidence>
<feature type="domain" description="Carbohydrate kinase PfkB" evidence="2">
    <location>
        <begin position="181"/>
        <end position="310"/>
    </location>
</feature>
<dbReference type="Gene3D" id="3.40.1190.20">
    <property type="match status" value="1"/>
</dbReference>
<keyword evidence="4" id="KW-1185">Reference proteome</keyword>
<evidence type="ECO:0000256" key="1">
    <source>
        <dbReference type="SAM" id="MobiDB-lite"/>
    </source>
</evidence>
<evidence type="ECO:0000313" key="3">
    <source>
        <dbReference type="EMBL" id="EFJ03292.1"/>
    </source>
</evidence>
<organism evidence="4">
    <name type="scientific">Schizophyllum commune (strain H4-8 / FGSC 9210)</name>
    <name type="common">Split gill fungus</name>
    <dbReference type="NCBI Taxonomy" id="578458"/>
    <lineage>
        <taxon>Eukaryota</taxon>
        <taxon>Fungi</taxon>
        <taxon>Dikarya</taxon>
        <taxon>Basidiomycota</taxon>
        <taxon>Agaricomycotina</taxon>
        <taxon>Agaricomycetes</taxon>
        <taxon>Agaricomycetidae</taxon>
        <taxon>Agaricales</taxon>
        <taxon>Schizophyllaceae</taxon>
        <taxon>Schizophyllum</taxon>
    </lineage>
</organism>
<dbReference type="AlphaFoldDB" id="D8PKE9"/>
<dbReference type="OMA" id="VIKSWNT"/>
<dbReference type="FunCoup" id="D8PKE9">
    <property type="interactions" value="1"/>
</dbReference>
<name>D8PKE9_SCHCM</name>
<proteinExistence type="predicted"/>
<dbReference type="InterPro" id="IPR011611">
    <property type="entry name" value="PfkB_dom"/>
</dbReference>
<dbReference type="InParanoid" id="D8PKE9"/>
<dbReference type="VEuPathDB" id="FungiDB:SCHCODRAFT_02688140"/>
<dbReference type="PANTHER" id="PTHR47098">
    <property type="entry name" value="PROTEIN MAK32"/>
    <property type="match status" value="1"/>
</dbReference>
<dbReference type="eggNOG" id="ENOG502RXMJ">
    <property type="taxonomic scope" value="Eukaryota"/>
</dbReference>
<dbReference type="PANTHER" id="PTHR47098:SF2">
    <property type="entry name" value="PROTEIN MAK32"/>
    <property type="match status" value="1"/>
</dbReference>
<gene>
    <name evidence="3" type="ORF">SCHCODRAFT_12980</name>
</gene>
<reference evidence="3 4" key="1">
    <citation type="journal article" date="2010" name="Nat. Biotechnol.">
        <title>Genome sequence of the model mushroom Schizophyllum commune.</title>
        <authorList>
            <person name="Ohm R.A."/>
            <person name="de Jong J.F."/>
            <person name="Lugones L.G."/>
            <person name="Aerts A."/>
            <person name="Kothe E."/>
            <person name="Stajich J.E."/>
            <person name="de Vries R.P."/>
            <person name="Record E."/>
            <person name="Levasseur A."/>
            <person name="Baker S.E."/>
            <person name="Bartholomew K.A."/>
            <person name="Coutinho P.M."/>
            <person name="Erdmann S."/>
            <person name="Fowler T.J."/>
            <person name="Gathman A.C."/>
            <person name="Lombard V."/>
            <person name="Henrissat B."/>
            <person name="Knabe N."/>
            <person name="Kuees U."/>
            <person name="Lilly W.W."/>
            <person name="Lindquist E."/>
            <person name="Lucas S."/>
            <person name="Magnuson J.K."/>
            <person name="Piumi F."/>
            <person name="Raudaskoski M."/>
            <person name="Salamov A."/>
            <person name="Schmutz J."/>
            <person name="Schwarze F.W.M.R."/>
            <person name="vanKuyk P.A."/>
            <person name="Horton J.S."/>
            <person name="Grigoriev I.V."/>
            <person name="Woesten H.A.B."/>
        </authorList>
    </citation>
    <scope>NUCLEOTIDE SEQUENCE [LARGE SCALE GENOMIC DNA]</scope>
    <source>
        <strain evidence="4">H4-8 / FGSC 9210</strain>
    </source>
</reference>
<sequence length="343" mass="37957">MSLSDDARFVTLGMFIIDEFTYQDDEGRPLADKKGDTPHESLQIGGGGTYAAVGARIWLPPSQLGMVVDKGKDWPGNIEGQLNAFGEEMWLYRDQPDALTTRALNIYKGEYRGFEYLTPRIRITPRDLRGTRIEQPEILHFICSPTRASVIMSEVRETPDWHPTTIYEPIPNRCVPEELPSLIKVLPSISILSPNAEEAQCLLSMPGAPTRESVEQAAAKFLAYDIGEAGEGAVIIRSGALGAYVLTRAMGGRWIEAYWQDQKDVADVTGGGNSFLGGLGAGLIKCKGDVYEATYYASVSASFIIQQFGLPRMEVTENGTLWNGESPEKRLSDLRRRHEGKRH</sequence>